<reference evidence="1" key="1">
    <citation type="journal article" date="2021" name="Proc. Natl. Acad. Sci. U.S.A.">
        <title>A Catalog of Tens of Thousands of Viruses from Human Metagenomes Reveals Hidden Associations with Chronic Diseases.</title>
        <authorList>
            <person name="Tisza M.J."/>
            <person name="Buck C.B."/>
        </authorList>
    </citation>
    <scope>NUCLEOTIDE SEQUENCE</scope>
    <source>
        <strain evidence="1">CtmTa7</strain>
    </source>
</reference>
<evidence type="ECO:0000313" key="1">
    <source>
        <dbReference type="EMBL" id="DAE28703.1"/>
    </source>
</evidence>
<name>A0A8S5RBH7_9VIRU</name>
<sequence length="29" mass="3650">MIGGCNYNCYYHYYSWCIIFHKDRQKIET</sequence>
<protein>
    <submittedName>
        <fullName evidence="1">4Fe-4S single cluster domain protein</fullName>
    </submittedName>
</protein>
<organism evidence="1">
    <name type="scientific">virus sp. ctmTa7</name>
    <dbReference type="NCBI Taxonomy" id="2828255"/>
    <lineage>
        <taxon>Viruses</taxon>
    </lineage>
</organism>
<proteinExistence type="predicted"/>
<dbReference type="EMBL" id="BK059091">
    <property type="protein sequence ID" value="DAE28703.1"/>
    <property type="molecule type" value="Genomic_DNA"/>
</dbReference>
<accession>A0A8S5RBH7</accession>